<keyword evidence="3" id="KW-1185">Reference proteome</keyword>
<proteinExistence type="predicted"/>
<organism evidence="2 3">
    <name type="scientific">Stenotrophomonas terrae</name>
    <dbReference type="NCBI Taxonomy" id="405446"/>
    <lineage>
        <taxon>Bacteria</taxon>
        <taxon>Pseudomonadati</taxon>
        <taxon>Pseudomonadota</taxon>
        <taxon>Gammaproteobacteria</taxon>
        <taxon>Lysobacterales</taxon>
        <taxon>Lysobacteraceae</taxon>
        <taxon>Stenotrophomonas</taxon>
    </lineage>
</organism>
<sequence length="341" mass="37161">MSDVFNGDAFSVVSLTDAINNLPFVPGRAGEVAGWQEEGVPTTSIAIEENNGELKLVNPSPRGGPGEPATSGKRKMRQLVIPHYQVDDFIAADSVQGVRAFGTTNQLEVLQDRVSSKLQQHVSWKLDPTLEYQRVGALKGLILNADGTTLYNLFTEFGVAQEAEVNFKLTEANPVAGELREKCAQIVRKIANNLGGIAVRTIFAECGDDFFDALLKHPDVIESYKGTPMAQVLRGGYVTPSGTVYGVFEFGGIIFENYRGKVGDTSFIDTNACHIFPVGVPGLWRTVYAPADYEETVNTIGLPRYAKQYPTANGKGRHLEAQMNALNYCTRPKVLIKGKKA</sequence>
<dbReference type="Pfam" id="PF03864">
    <property type="entry name" value="Phage_cap_E"/>
    <property type="match status" value="1"/>
</dbReference>
<protein>
    <submittedName>
        <fullName evidence="2">Phage protein GP20</fullName>
    </submittedName>
</protein>
<comment type="caution">
    <text evidence="2">The sequence shown here is derived from an EMBL/GenBank/DDBJ whole genome shotgun (WGS) entry which is preliminary data.</text>
</comment>
<evidence type="ECO:0000313" key="2">
    <source>
        <dbReference type="EMBL" id="KRG65856.1"/>
    </source>
</evidence>
<dbReference type="PATRIC" id="fig|405446.3.peg.2682"/>
<dbReference type="InterPro" id="IPR005564">
    <property type="entry name" value="Major_capsid_GpE"/>
</dbReference>
<evidence type="ECO:0000256" key="1">
    <source>
        <dbReference type="SAM" id="MobiDB-lite"/>
    </source>
</evidence>
<dbReference type="EMBL" id="LDJJ01000051">
    <property type="protein sequence ID" value="KRG65856.1"/>
    <property type="molecule type" value="Genomic_DNA"/>
</dbReference>
<reference evidence="2 3" key="1">
    <citation type="submission" date="2015-05" db="EMBL/GenBank/DDBJ databases">
        <title>Genome sequencing and analysis of members of genus Stenotrophomonas.</title>
        <authorList>
            <person name="Patil P.P."/>
            <person name="Midha S."/>
            <person name="Patil P.B."/>
        </authorList>
    </citation>
    <scope>NUCLEOTIDE SEQUENCE [LARGE SCALE GENOMIC DNA]</scope>
    <source>
        <strain evidence="2 3">DSM 18941</strain>
    </source>
</reference>
<feature type="region of interest" description="Disordered" evidence="1">
    <location>
        <begin position="54"/>
        <end position="74"/>
    </location>
</feature>
<evidence type="ECO:0000313" key="3">
    <source>
        <dbReference type="Proteomes" id="UP000051863"/>
    </source>
</evidence>
<name>A0A0R0C992_9GAMM</name>
<accession>A0A0R0C992</accession>
<dbReference type="Proteomes" id="UP000051863">
    <property type="component" value="Unassembled WGS sequence"/>
</dbReference>
<gene>
    <name evidence="2" type="ORF">ABB27_14670</name>
</gene>
<dbReference type="OrthoDB" id="6388191at2"/>
<dbReference type="AlphaFoldDB" id="A0A0R0C992"/>